<proteinExistence type="predicted"/>
<organism evidence="1 2">
    <name type="scientific">Chryseobacterium lacus</name>
    <dbReference type="NCBI Taxonomy" id="2058346"/>
    <lineage>
        <taxon>Bacteria</taxon>
        <taxon>Pseudomonadati</taxon>
        <taxon>Bacteroidota</taxon>
        <taxon>Flavobacteriia</taxon>
        <taxon>Flavobacteriales</taxon>
        <taxon>Weeksellaceae</taxon>
        <taxon>Chryseobacterium group</taxon>
        <taxon>Chryseobacterium</taxon>
    </lineage>
</organism>
<gene>
    <name evidence="1" type="ORF">DQ356_10315</name>
</gene>
<accession>A0A368MVT3</accession>
<evidence type="ECO:0000313" key="2">
    <source>
        <dbReference type="Proteomes" id="UP000252172"/>
    </source>
</evidence>
<evidence type="ECO:0000313" key="1">
    <source>
        <dbReference type="EMBL" id="RCU42312.1"/>
    </source>
</evidence>
<reference evidence="1 2" key="1">
    <citation type="submission" date="2018-07" db="EMBL/GenBank/DDBJ databases">
        <title>Chryseobacterium lacus sp. nov., isolated from lake water.</title>
        <authorList>
            <person name="Li C.-M."/>
        </authorList>
    </citation>
    <scope>NUCLEOTIDE SEQUENCE [LARGE SCALE GENOMIC DNA]</scope>
    <source>
        <strain evidence="1 2">YLOS41</strain>
    </source>
</reference>
<protein>
    <recommendedName>
        <fullName evidence="3">Tetratricopeptide repeat protein</fullName>
    </recommendedName>
</protein>
<dbReference type="Proteomes" id="UP000252172">
    <property type="component" value="Unassembled WGS sequence"/>
</dbReference>
<dbReference type="EMBL" id="QPIE01000007">
    <property type="protein sequence ID" value="RCU42312.1"/>
    <property type="molecule type" value="Genomic_DNA"/>
</dbReference>
<dbReference type="Gene3D" id="1.25.40.10">
    <property type="entry name" value="Tetratricopeptide repeat domain"/>
    <property type="match status" value="1"/>
</dbReference>
<comment type="caution">
    <text evidence="1">The sequence shown here is derived from an EMBL/GenBank/DDBJ whole genome shotgun (WGS) entry which is preliminary data.</text>
</comment>
<dbReference type="RefSeq" id="WP_114304413.1">
    <property type="nucleotide sequence ID" value="NZ_QPIE01000007.1"/>
</dbReference>
<name>A0A368MVT3_9FLAO</name>
<dbReference type="AlphaFoldDB" id="A0A368MVT3"/>
<evidence type="ECO:0008006" key="3">
    <source>
        <dbReference type="Google" id="ProtNLM"/>
    </source>
</evidence>
<sequence length="65" mass="7673">MDYTKFIDDALIARGDMYFNMKSYSMAKSCYEQALAKLRRYNGDRSHPAHTAQYLQKRIRECSGR</sequence>
<dbReference type="OrthoDB" id="9783873at2"/>
<keyword evidence="2" id="KW-1185">Reference proteome</keyword>
<dbReference type="InterPro" id="IPR011990">
    <property type="entry name" value="TPR-like_helical_dom_sf"/>
</dbReference>